<feature type="compositionally biased region" description="Pro residues" evidence="1">
    <location>
        <begin position="257"/>
        <end position="272"/>
    </location>
</feature>
<keyword evidence="3" id="KW-1185">Reference proteome</keyword>
<evidence type="ECO:0000256" key="1">
    <source>
        <dbReference type="SAM" id="MobiDB-lite"/>
    </source>
</evidence>
<dbReference type="AlphaFoldDB" id="A0AAE0IBP1"/>
<dbReference type="Proteomes" id="UP001286456">
    <property type="component" value="Unassembled WGS sequence"/>
</dbReference>
<comment type="caution">
    <text evidence="2">The sequence shown here is derived from an EMBL/GenBank/DDBJ whole genome shotgun (WGS) entry which is preliminary data.</text>
</comment>
<organism evidence="2 3">
    <name type="scientific">Cercophora scortea</name>
    <dbReference type="NCBI Taxonomy" id="314031"/>
    <lineage>
        <taxon>Eukaryota</taxon>
        <taxon>Fungi</taxon>
        <taxon>Dikarya</taxon>
        <taxon>Ascomycota</taxon>
        <taxon>Pezizomycotina</taxon>
        <taxon>Sordariomycetes</taxon>
        <taxon>Sordariomycetidae</taxon>
        <taxon>Sordariales</taxon>
        <taxon>Lasiosphaeriaceae</taxon>
        <taxon>Cercophora</taxon>
    </lineage>
</organism>
<protein>
    <submittedName>
        <fullName evidence="2">Uncharacterized protein</fullName>
    </submittedName>
</protein>
<evidence type="ECO:0000313" key="2">
    <source>
        <dbReference type="EMBL" id="KAK3321336.1"/>
    </source>
</evidence>
<proteinExistence type="predicted"/>
<feature type="compositionally biased region" description="Polar residues" evidence="1">
    <location>
        <begin position="277"/>
        <end position="295"/>
    </location>
</feature>
<feature type="compositionally biased region" description="Low complexity" evidence="1">
    <location>
        <begin position="217"/>
        <end position="227"/>
    </location>
</feature>
<evidence type="ECO:0000313" key="3">
    <source>
        <dbReference type="Proteomes" id="UP001286456"/>
    </source>
</evidence>
<gene>
    <name evidence="2" type="ORF">B0T19DRAFT_403889</name>
</gene>
<accession>A0AAE0IBP1</accession>
<reference evidence="2" key="1">
    <citation type="journal article" date="2023" name="Mol. Phylogenet. Evol.">
        <title>Genome-scale phylogeny and comparative genomics of the fungal order Sordariales.</title>
        <authorList>
            <person name="Hensen N."/>
            <person name="Bonometti L."/>
            <person name="Westerberg I."/>
            <person name="Brannstrom I.O."/>
            <person name="Guillou S."/>
            <person name="Cros-Aarteil S."/>
            <person name="Calhoun S."/>
            <person name="Haridas S."/>
            <person name="Kuo A."/>
            <person name="Mondo S."/>
            <person name="Pangilinan J."/>
            <person name="Riley R."/>
            <person name="LaButti K."/>
            <person name="Andreopoulos B."/>
            <person name="Lipzen A."/>
            <person name="Chen C."/>
            <person name="Yan M."/>
            <person name="Daum C."/>
            <person name="Ng V."/>
            <person name="Clum A."/>
            <person name="Steindorff A."/>
            <person name="Ohm R.A."/>
            <person name="Martin F."/>
            <person name="Silar P."/>
            <person name="Natvig D.O."/>
            <person name="Lalanne C."/>
            <person name="Gautier V."/>
            <person name="Ament-Velasquez S.L."/>
            <person name="Kruys A."/>
            <person name="Hutchinson M.I."/>
            <person name="Powell A.J."/>
            <person name="Barry K."/>
            <person name="Miller A.N."/>
            <person name="Grigoriev I.V."/>
            <person name="Debuchy R."/>
            <person name="Gladieux P."/>
            <person name="Hiltunen Thoren M."/>
            <person name="Johannesson H."/>
        </authorList>
    </citation>
    <scope>NUCLEOTIDE SEQUENCE</scope>
    <source>
        <strain evidence="2">SMH4131-1</strain>
    </source>
</reference>
<name>A0AAE0IBP1_9PEZI</name>
<sequence length="379" mass="41363">MAPVWNPRVVLGLRADHQTDWLCVGTYPSADCNEPPLRCVRPIRPTELGKIDRLLTAMSHQMPDEVDHNVLLHLARACLCGESPDPHRGAQEAAAIYKWTELMSAEARSVRTGGPRPELTELDLGLPQSPRPAQTAFIVPLSPPLLHAPKPRRATSLLPEQPRLLTDLAINQHHTDDTDKWEAETVISSPGPGTGQSSNSKSHCFSPDTPDQLSPESAARCSTPATTPATSPLFLTLQARHPLARPPNIHLHTHSLPPSPPDSAISPHPPFPFSHVLNYNNTPSTDAHSPTSPLQLSPGDRIITTSLIIQTADLNTPFLPSPPSPHIQTEDRSEEEESHAQRLLAESRAEHRALLEQTAALRAELAELRRGGVFPCARC</sequence>
<reference evidence="2" key="2">
    <citation type="submission" date="2023-06" db="EMBL/GenBank/DDBJ databases">
        <authorList>
            <consortium name="Lawrence Berkeley National Laboratory"/>
            <person name="Haridas S."/>
            <person name="Hensen N."/>
            <person name="Bonometti L."/>
            <person name="Westerberg I."/>
            <person name="Brannstrom I.O."/>
            <person name="Guillou S."/>
            <person name="Cros-Aarteil S."/>
            <person name="Calhoun S."/>
            <person name="Kuo A."/>
            <person name="Mondo S."/>
            <person name="Pangilinan J."/>
            <person name="Riley R."/>
            <person name="Labutti K."/>
            <person name="Andreopoulos B."/>
            <person name="Lipzen A."/>
            <person name="Chen C."/>
            <person name="Yanf M."/>
            <person name="Daum C."/>
            <person name="Ng V."/>
            <person name="Clum A."/>
            <person name="Steindorff A."/>
            <person name="Ohm R."/>
            <person name="Martin F."/>
            <person name="Silar P."/>
            <person name="Natvig D."/>
            <person name="Lalanne C."/>
            <person name="Gautier V."/>
            <person name="Ament-Velasquez S.L."/>
            <person name="Kruys A."/>
            <person name="Hutchinson M.I."/>
            <person name="Powell A.J."/>
            <person name="Barry K."/>
            <person name="Miller A.N."/>
            <person name="Grigoriev I.V."/>
            <person name="Debuchy R."/>
            <person name="Gladieux P."/>
            <person name="Thoren M.H."/>
            <person name="Johannesson H."/>
        </authorList>
    </citation>
    <scope>NUCLEOTIDE SEQUENCE</scope>
    <source>
        <strain evidence="2">SMH4131-1</strain>
    </source>
</reference>
<dbReference type="EMBL" id="JAUEPO010000005">
    <property type="protein sequence ID" value="KAK3321336.1"/>
    <property type="molecule type" value="Genomic_DNA"/>
</dbReference>
<feature type="region of interest" description="Disordered" evidence="1">
    <location>
        <begin position="246"/>
        <end position="299"/>
    </location>
</feature>
<feature type="region of interest" description="Disordered" evidence="1">
    <location>
        <begin position="314"/>
        <end position="343"/>
    </location>
</feature>
<feature type="compositionally biased region" description="Polar residues" evidence="1">
    <location>
        <begin position="195"/>
        <end position="215"/>
    </location>
</feature>
<feature type="region of interest" description="Disordered" evidence="1">
    <location>
        <begin position="185"/>
        <end position="227"/>
    </location>
</feature>